<evidence type="ECO:0000256" key="8">
    <source>
        <dbReference type="ARBA" id="ARBA00022927"/>
    </source>
</evidence>
<dbReference type="AlphaFoldDB" id="A0A5C8EF22"/>
<evidence type="ECO:0000313" key="13">
    <source>
        <dbReference type="EMBL" id="TXJ35272.1"/>
    </source>
</evidence>
<dbReference type="GO" id="GO:0015031">
    <property type="term" value="P:protein transport"/>
    <property type="evidence" value="ECO:0007669"/>
    <property type="project" value="UniProtKB-KW"/>
</dbReference>
<keyword evidence="5" id="KW-0479">Metal-binding</keyword>
<dbReference type="InterPro" id="IPR025662">
    <property type="entry name" value="Sigma_54_int_dom_ATP-bd_1"/>
</dbReference>
<keyword evidence="3" id="KW-0813">Transport</keyword>
<feature type="transmembrane region" description="Helical" evidence="11">
    <location>
        <begin position="654"/>
        <end position="678"/>
    </location>
</feature>
<dbReference type="InterPro" id="IPR027417">
    <property type="entry name" value="P-loop_NTPase"/>
</dbReference>
<accession>A0A5C8EF22</accession>
<evidence type="ECO:0000256" key="4">
    <source>
        <dbReference type="ARBA" id="ARBA00022692"/>
    </source>
</evidence>
<comment type="subcellular location">
    <subcellularLocation>
        <location evidence="2">Membrane</location>
        <topology evidence="2">Single-pass membrane protein</topology>
    </subcellularLocation>
</comment>
<dbReference type="EMBL" id="SAYB01000007">
    <property type="protein sequence ID" value="TXJ35272.1"/>
    <property type="molecule type" value="Genomic_DNA"/>
</dbReference>
<evidence type="ECO:0000256" key="5">
    <source>
        <dbReference type="ARBA" id="ARBA00022723"/>
    </source>
</evidence>
<dbReference type="PROSITE" id="PS00675">
    <property type="entry name" value="SIGMA54_INTERACT_1"/>
    <property type="match status" value="1"/>
</dbReference>
<evidence type="ECO:0000256" key="9">
    <source>
        <dbReference type="ARBA" id="ARBA00022989"/>
    </source>
</evidence>
<protein>
    <recommendedName>
        <fullName evidence="12">Septin-type G domain-containing protein</fullName>
    </recommendedName>
</protein>
<dbReference type="CDD" id="cd00882">
    <property type="entry name" value="Ras_like_GTPase"/>
    <property type="match status" value="1"/>
</dbReference>
<evidence type="ECO:0000259" key="12">
    <source>
        <dbReference type="Pfam" id="PF00735"/>
    </source>
</evidence>
<name>A0A5C8EF22_9SPIR</name>
<dbReference type="PANTHER" id="PTHR10903">
    <property type="entry name" value="GTPASE, IMAP FAMILY MEMBER-RELATED"/>
    <property type="match status" value="1"/>
</dbReference>
<evidence type="ECO:0000256" key="6">
    <source>
        <dbReference type="ARBA" id="ARBA00022801"/>
    </source>
</evidence>
<dbReference type="PANTHER" id="PTHR10903:SF135">
    <property type="entry name" value="TRANSLOCASE OF CHLOROPLAST 120, CHLOROPLASTIC-RELATED"/>
    <property type="match status" value="1"/>
</dbReference>
<dbReference type="InterPro" id="IPR045058">
    <property type="entry name" value="GIMA/IAN/Toc"/>
</dbReference>
<dbReference type="InterPro" id="IPR030379">
    <property type="entry name" value="G_SEPTIN_dom"/>
</dbReference>
<evidence type="ECO:0000256" key="2">
    <source>
        <dbReference type="ARBA" id="ARBA00004167"/>
    </source>
</evidence>
<keyword evidence="6" id="KW-0378">Hydrolase</keyword>
<dbReference type="RefSeq" id="WP_147771428.1">
    <property type="nucleotide sequence ID" value="NZ_SAYB01000007.1"/>
</dbReference>
<dbReference type="GO" id="GO:0046872">
    <property type="term" value="F:metal ion binding"/>
    <property type="evidence" value="ECO:0007669"/>
    <property type="project" value="UniProtKB-KW"/>
</dbReference>
<evidence type="ECO:0000256" key="3">
    <source>
        <dbReference type="ARBA" id="ARBA00022448"/>
    </source>
</evidence>
<dbReference type="GO" id="GO:0016787">
    <property type="term" value="F:hydrolase activity"/>
    <property type="evidence" value="ECO:0007669"/>
    <property type="project" value="UniProtKB-KW"/>
</dbReference>
<evidence type="ECO:0000256" key="11">
    <source>
        <dbReference type="SAM" id="Phobius"/>
    </source>
</evidence>
<keyword evidence="8" id="KW-0653">Protein transport</keyword>
<dbReference type="Proteomes" id="UP000322814">
    <property type="component" value="Unassembled WGS sequence"/>
</dbReference>
<dbReference type="GO" id="GO:0005525">
    <property type="term" value="F:GTP binding"/>
    <property type="evidence" value="ECO:0007669"/>
    <property type="project" value="InterPro"/>
</dbReference>
<keyword evidence="9 11" id="KW-1133">Transmembrane helix</keyword>
<evidence type="ECO:0000256" key="7">
    <source>
        <dbReference type="ARBA" id="ARBA00022842"/>
    </source>
</evidence>
<reference evidence="13 14" key="1">
    <citation type="journal article" date="1992" name="Lakartidningen">
        <title>[Penicillin V and not amoxicillin is the first choice preparation in acute otitis].</title>
        <authorList>
            <person name="Kamme C."/>
            <person name="Lundgren K."/>
            <person name="Prellner K."/>
        </authorList>
    </citation>
    <scope>NUCLEOTIDE SEQUENCE [LARGE SCALE GENOMIC DNA]</scope>
    <source>
        <strain evidence="13 14">PC4580III</strain>
    </source>
</reference>
<evidence type="ECO:0000256" key="10">
    <source>
        <dbReference type="ARBA" id="ARBA00023136"/>
    </source>
</evidence>
<gene>
    <name evidence="13" type="ORF">EPJ78_10115</name>
</gene>
<dbReference type="Gene3D" id="3.40.50.300">
    <property type="entry name" value="P-loop containing nucleotide triphosphate hydrolases"/>
    <property type="match status" value="1"/>
</dbReference>
<proteinExistence type="predicted"/>
<sequence>MKKLLAVFRPVVSVPGISITEIQNKKIKENKINNVVKNTAKEKIMTEEKKKKIEEIYNLYNFDFRFLLIKKDEFIKITISLAKVFNRDITEEEAEKIISINKVISGSANPINNDIATFWAIVNYFDKGFDKKQEQKKKEATKIEKIINSYEEKYKKDLEELLRNFHDEYVPWALLFHYGDADTIYYWYNPIEMLFGYFVPLSFTLSQMEGKENEFFEFLGNSKDKAAEIIIDITVSLSEIFNKNMTKEEVEKLLFIKNDIEKEDMGAGIPAGLGKFCVFTEEFRKIIEEYYEKDKYGIERVILAIADYFDGKENNNNENEEKNKNFNKENKINNVVENTAKEKIMSNNDELTLNLLILGQTGVGKSSLINALFGRKVAESRVGPPVPIEKGIKKYPTEWDGKKVNLFDTEGIEVDKVPKFKEMIDKALKERRVDKDIKDWFHSVTYCIQAGGYKIQDFDIEIIKQFVDEGYNVIVALTKSDQIGKAKREEFIDKIKKEVKEKTKKDIMVITVSADPEQLDHMTEKPKPSGLEEYKAAILISWREIFINRIPIHIIEKLKKDIENSKSNAPKEGKDLEKLAKEIQKYFINVVKEKVQNHVKDNFEKYYKITEDILVASKNIDISNLNMYGSIDDTTYIFSAFDFDSSVLESIGNIVLMLLLAPLTIVSGLLDLISLIAFNIKKSDKINEFINEVSQKIIDKISEEEFESEIRKIIINALNEIDKKIIKLN</sequence>
<organism evidence="13 14">
    <name type="scientific">Brachyspira aalborgi</name>
    <dbReference type="NCBI Taxonomy" id="29522"/>
    <lineage>
        <taxon>Bacteria</taxon>
        <taxon>Pseudomonadati</taxon>
        <taxon>Spirochaetota</taxon>
        <taxon>Spirochaetia</taxon>
        <taxon>Brachyspirales</taxon>
        <taxon>Brachyspiraceae</taxon>
        <taxon>Brachyspira</taxon>
    </lineage>
</organism>
<dbReference type="SUPFAM" id="SSF52540">
    <property type="entry name" value="P-loop containing nucleoside triphosphate hydrolases"/>
    <property type="match status" value="1"/>
</dbReference>
<dbReference type="Pfam" id="PF00735">
    <property type="entry name" value="Septin"/>
    <property type="match status" value="1"/>
</dbReference>
<comment type="cofactor">
    <cofactor evidence="1">
        <name>Mg(2+)</name>
        <dbReference type="ChEBI" id="CHEBI:18420"/>
    </cofactor>
</comment>
<comment type="caution">
    <text evidence="13">The sequence shown here is derived from an EMBL/GenBank/DDBJ whole genome shotgun (WGS) entry which is preliminary data.</text>
</comment>
<keyword evidence="7" id="KW-0460">Magnesium</keyword>
<keyword evidence="4 11" id="KW-0812">Transmembrane</keyword>
<feature type="domain" description="Septin-type G" evidence="12">
    <location>
        <begin position="351"/>
        <end position="511"/>
    </location>
</feature>
<keyword evidence="10 11" id="KW-0472">Membrane</keyword>
<evidence type="ECO:0000313" key="14">
    <source>
        <dbReference type="Proteomes" id="UP000322814"/>
    </source>
</evidence>
<dbReference type="GO" id="GO:0016020">
    <property type="term" value="C:membrane"/>
    <property type="evidence" value="ECO:0007669"/>
    <property type="project" value="UniProtKB-SubCell"/>
</dbReference>
<evidence type="ECO:0000256" key="1">
    <source>
        <dbReference type="ARBA" id="ARBA00001946"/>
    </source>
</evidence>